<reference evidence="3" key="1">
    <citation type="journal article" date="2023" name="ISME J.">
        <title>Emergence of putative energy parasites within Clostridia revealed by genome analysis of a novel endosymbiotic clade.</title>
        <authorList>
            <person name="Takahashi K."/>
            <person name="Kuwahara H."/>
            <person name="Horikawa Y."/>
            <person name="Izawa K."/>
            <person name="Kato D."/>
            <person name="Inagaki T."/>
            <person name="Yuki M."/>
            <person name="Ohkuma M."/>
            <person name="Hongoh Y."/>
        </authorList>
    </citation>
    <scope>NUCLEOTIDE SEQUENCE</scope>
    <source>
        <strain evidence="3">CfP3-15</strain>
    </source>
</reference>
<evidence type="ECO:0000256" key="2">
    <source>
        <dbReference type="SAM" id="Phobius"/>
    </source>
</evidence>
<evidence type="ECO:0000313" key="3">
    <source>
        <dbReference type="EMBL" id="BED91891.1"/>
    </source>
</evidence>
<organism evidence="3">
    <name type="scientific">Candidatus Improbicoccus pseudotrichonymphae</name>
    <dbReference type="NCBI Taxonomy" id="3033792"/>
    <lineage>
        <taxon>Bacteria</taxon>
        <taxon>Bacillati</taxon>
        <taxon>Bacillota</taxon>
        <taxon>Clostridia</taxon>
        <taxon>Candidatus Improbicoccus</taxon>
    </lineage>
</organism>
<evidence type="ECO:0000256" key="1">
    <source>
        <dbReference type="SAM" id="MobiDB-lite"/>
    </source>
</evidence>
<protein>
    <submittedName>
        <fullName evidence="3">Uncharacterized protein</fullName>
    </submittedName>
</protein>
<feature type="transmembrane region" description="Helical" evidence="2">
    <location>
        <begin position="107"/>
        <end position="129"/>
    </location>
</feature>
<dbReference type="Proteomes" id="UP001337580">
    <property type="component" value="Chromosome"/>
</dbReference>
<keyword evidence="2" id="KW-1133">Transmembrane helix</keyword>
<proteinExistence type="predicted"/>
<feature type="transmembrane region" description="Helical" evidence="2">
    <location>
        <begin position="21"/>
        <end position="42"/>
    </location>
</feature>
<name>A0AA48HV02_9FIRM</name>
<gene>
    <name evidence="3" type="ORF">CfP315_0434</name>
</gene>
<dbReference type="KEGG" id="ips:CfP315_0434"/>
<sequence length="285" mass="31506">MKKESNGIGENKNSKKINKNNKIISSILAVIMCCQSFVGAFVSDDQLVDSKKIGSKKTVEITEYGDLEDKNDVKENDKGGGEGKNKNKSKNESLIDKFNELSGLAKAGFGTICSIPGVGALVCVVRYAISPIGKIKIGGKYYKTCNIGRFVGNSFGGRCENLDESGSLCEFKESIRVLMGGSEDQKSVNVSFHHPSESDSVKEKVMKQLESEYSKFIYRMMIGEENAINMSKPYAYELLHRAGSGFRLVNIVLHSKIGFFCLLVSEEFVRVLTNNGYTMKELYKC</sequence>
<accession>A0AA48HV02</accession>
<feature type="region of interest" description="Disordered" evidence="1">
    <location>
        <begin position="70"/>
        <end position="89"/>
    </location>
</feature>
<dbReference type="AlphaFoldDB" id="A0AA48HV02"/>
<dbReference type="EMBL" id="AP027924">
    <property type="protein sequence ID" value="BED91891.1"/>
    <property type="molecule type" value="Genomic_DNA"/>
</dbReference>
<keyword evidence="2" id="KW-0812">Transmembrane</keyword>
<keyword evidence="2" id="KW-0472">Membrane</keyword>